<organism evidence="9 10">
    <name type="scientific">Paenibacillus antri</name>
    <dbReference type="NCBI Taxonomy" id="2582848"/>
    <lineage>
        <taxon>Bacteria</taxon>
        <taxon>Bacillati</taxon>
        <taxon>Bacillota</taxon>
        <taxon>Bacilli</taxon>
        <taxon>Bacillales</taxon>
        <taxon>Paenibacillaceae</taxon>
        <taxon>Paenibacillus</taxon>
    </lineage>
</organism>
<dbReference type="GO" id="GO:0055085">
    <property type="term" value="P:transmembrane transport"/>
    <property type="evidence" value="ECO:0007669"/>
    <property type="project" value="InterPro"/>
</dbReference>
<dbReference type="RefSeq" id="WP_138191740.1">
    <property type="nucleotide sequence ID" value="NZ_VCIW01000001.1"/>
</dbReference>
<accession>A0A5R9GE32</accession>
<feature type="transmembrane region" description="Helical" evidence="7">
    <location>
        <begin position="111"/>
        <end position="131"/>
    </location>
</feature>
<evidence type="ECO:0000256" key="4">
    <source>
        <dbReference type="ARBA" id="ARBA00022692"/>
    </source>
</evidence>
<proteinExistence type="inferred from homology"/>
<dbReference type="Proteomes" id="UP000309676">
    <property type="component" value="Unassembled WGS sequence"/>
</dbReference>
<feature type="transmembrane region" description="Helical" evidence="7">
    <location>
        <begin position="260"/>
        <end position="277"/>
    </location>
</feature>
<feature type="transmembrane region" description="Helical" evidence="7">
    <location>
        <begin position="143"/>
        <end position="163"/>
    </location>
</feature>
<feature type="transmembrane region" description="Helical" evidence="7">
    <location>
        <begin position="70"/>
        <end position="99"/>
    </location>
</feature>
<feature type="domain" description="ABC transmembrane type-1" evidence="8">
    <location>
        <begin position="70"/>
        <end position="277"/>
    </location>
</feature>
<evidence type="ECO:0000256" key="2">
    <source>
        <dbReference type="ARBA" id="ARBA00022448"/>
    </source>
</evidence>
<reference evidence="9 10" key="1">
    <citation type="submission" date="2019-05" db="EMBL/GenBank/DDBJ databases">
        <authorList>
            <person name="Narsing Rao M.P."/>
            <person name="Li W.J."/>
        </authorList>
    </citation>
    <scope>NUCLEOTIDE SEQUENCE [LARGE SCALE GENOMIC DNA]</scope>
    <source>
        <strain evidence="9 10">SYSU_K30003</strain>
    </source>
</reference>
<keyword evidence="4 7" id="KW-0812">Transmembrane</keyword>
<dbReference type="EMBL" id="VCIW01000001">
    <property type="protein sequence ID" value="TLS54031.1"/>
    <property type="molecule type" value="Genomic_DNA"/>
</dbReference>
<keyword evidence="10" id="KW-1185">Reference proteome</keyword>
<dbReference type="CDD" id="cd06261">
    <property type="entry name" value="TM_PBP2"/>
    <property type="match status" value="1"/>
</dbReference>
<dbReference type="GO" id="GO:0005886">
    <property type="term" value="C:plasma membrane"/>
    <property type="evidence" value="ECO:0007669"/>
    <property type="project" value="UniProtKB-SubCell"/>
</dbReference>
<dbReference type="OrthoDB" id="9810086at2"/>
<comment type="similarity">
    <text evidence="7">Belongs to the binding-protein-dependent transport system permease family.</text>
</comment>
<evidence type="ECO:0000256" key="1">
    <source>
        <dbReference type="ARBA" id="ARBA00004651"/>
    </source>
</evidence>
<dbReference type="Gene3D" id="1.10.3720.10">
    <property type="entry name" value="MetI-like"/>
    <property type="match status" value="1"/>
</dbReference>
<keyword evidence="3" id="KW-1003">Cell membrane</keyword>
<keyword evidence="6 7" id="KW-0472">Membrane</keyword>
<feature type="transmembrane region" description="Helical" evidence="7">
    <location>
        <begin position="184"/>
        <end position="209"/>
    </location>
</feature>
<evidence type="ECO:0000256" key="5">
    <source>
        <dbReference type="ARBA" id="ARBA00022989"/>
    </source>
</evidence>
<dbReference type="InterPro" id="IPR035906">
    <property type="entry name" value="MetI-like_sf"/>
</dbReference>
<comment type="subcellular location">
    <subcellularLocation>
        <location evidence="1 7">Cell membrane</location>
        <topology evidence="1 7">Multi-pass membrane protein</topology>
    </subcellularLocation>
</comment>
<dbReference type="PANTHER" id="PTHR43744">
    <property type="entry name" value="ABC TRANSPORTER PERMEASE PROTEIN MG189-RELATED-RELATED"/>
    <property type="match status" value="1"/>
</dbReference>
<name>A0A5R9GE32_9BACL</name>
<dbReference type="InterPro" id="IPR000515">
    <property type="entry name" value="MetI-like"/>
</dbReference>
<evidence type="ECO:0000313" key="10">
    <source>
        <dbReference type="Proteomes" id="UP000309676"/>
    </source>
</evidence>
<dbReference type="PANTHER" id="PTHR43744:SF9">
    <property type="entry name" value="POLYGALACTURONAN_RHAMNOGALACTURONAN TRANSPORT SYSTEM PERMEASE PROTEIN YTCP"/>
    <property type="match status" value="1"/>
</dbReference>
<dbReference type="AlphaFoldDB" id="A0A5R9GE32"/>
<evidence type="ECO:0000313" key="9">
    <source>
        <dbReference type="EMBL" id="TLS54031.1"/>
    </source>
</evidence>
<evidence type="ECO:0000259" key="8">
    <source>
        <dbReference type="PROSITE" id="PS50928"/>
    </source>
</evidence>
<dbReference type="PROSITE" id="PS50928">
    <property type="entry name" value="ABC_TM1"/>
    <property type="match status" value="1"/>
</dbReference>
<evidence type="ECO:0000256" key="7">
    <source>
        <dbReference type="RuleBase" id="RU363032"/>
    </source>
</evidence>
<gene>
    <name evidence="9" type="ORF">FE782_01385</name>
</gene>
<keyword evidence="2 7" id="KW-0813">Transport</keyword>
<sequence length="292" mass="32502">MYYKTKPYRIFSAANHALLLGVAVLCMLPLWHTLALSLSGRAPANANRVGLLPIDFTLDAYQKTLANPDFLQSLSIAFQRTALGTVFGMIVIFLAAYPLSKTGGMFRSRSFYAWFFIITLLFNGGLIPTYIVVQKLGLMNSLWALILPSAVNVWLLVLMMSFFRGVPRELEEAALIDGAGHFRILLAIFLPISLPAVATLSLFTMVFHWNSWFDGLIYITKAEKYPLSTFLQTILVQIDTSQLGSTSRDLENISNKTVKAAQIFIGALPILAVYPFLQKYFVKGMVLGAIKE</sequence>
<dbReference type="SUPFAM" id="SSF161098">
    <property type="entry name" value="MetI-like"/>
    <property type="match status" value="1"/>
</dbReference>
<evidence type="ECO:0000256" key="3">
    <source>
        <dbReference type="ARBA" id="ARBA00022475"/>
    </source>
</evidence>
<protein>
    <submittedName>
        <fullName evidence="9">Carbohydrate ABC transporter permease</fullName>
    </submittedName>
</protein>
<dbReference type="Pfam" id="PF00528">
    <property type="entry name" value="BPD_transp_1"/>
    <property type="match status" value="1"/>
</dbReference>
<comment type="caution">
    <text evidence="9">The sequence shown here is derived from an EMBL/GenBank/DDBJ whole genome shotgun (WGS) entry which is preliminary data.</text>
</comment>
<keyword evidence="5 7" id="KW-1133">Transmembrane helix</keyword>
<evidence type="ECO:0000256" key="6">
    <source>
        <dbReference type="ARBA" id="ARBA00023136"/>
    </source>
</evidence>